<name>A0A7N8XYX0_9TELE</name>
<dbReference type="InterPro" id="IPR043162">
    <property type="entry name" value="DOCK_C_lobe_C"/>
</dbReference>
<dbReference type="InterPro" id="IPR046773">
    <property type="entry name" value="DOCKER_Lobe_C"/>
</dbReference>
<dbReference type="FunFam" id="1.20.58.740:FF:000002">
    <property type="entry name" value="Dedicator of cytokinesis protein 7"/>
    <property type="match status" value="1"/>
</dbReference>
<dbReference type="InterPro" id="IPR016024">
    <property type="entry name" value="ARM-type_fold"/>
</dbReference>
<evidence type="ECO:0000256" key="2">
    <source>
        <dbReference type="ARBA" id="ARBA00022658"/>
    </source>
</evidence>
<accession>A0A7N8XYX0</accession>
<dbReference type="InterPro" id="IPR027007">
    <property type="entry name" value="C2_DOCK-type_domain"/>
</dbReference>
<dbReference type="GO" id="GO:2000406">
    <property type="term" value="P:positive regulation of T cell migration"/>
    <property type="evidence" value="ECO:0007669"/>
    <property type="project" value="TreeGrafter"/>
</dbReference>
<feature type="domain" description="C2 DOCK-type" evidence="4">
    <location>
        <begin position="414"/>
        <end position="580"/>
    </location>
</feature>
<evidence type="ECO:0000259" key="5">
    <source>
        <dbReference type="PROSITE" id="PS51651"/>
    </source>
</evidence>
<dbReference type="PROSITE" id="PS51651">
    <property type="entry name" value="DOCKER"/>
    <property type="match status" value="1"/>
</dbReference>
<feature type="domain" description="DOCKER" evidence="5">
    <location>
        <begin position="1368"/>
        <end position="1802"/>
    </location>
</feature>
<evidence type="ECO:0000313" key="7">
    <source>
        <dbReference type="Proteomes" id="UP000261640"/>
    </source>
</evidence>
<keyword evidence="7" id="KW-1185">Reference proteome</keyword>
<dbReference type="GO" id="GO:0031252">
    <property type="term" value="C:cell leading edge"/>
    <property type="evidence" value="ECO:0007669"/>
    <property type="project" value="TreeGrafter"/>
</dbReference>
<dbReference type="CDD" id="cd11701">
    <property type="entry name" value="DHR2_DOCK8"/>
    <property type="match status" value="1"/>
</dbReference>
<dbReference type="Ensembl" id="ENSMAMT00000048067.1">
    <property type="protein sequence ID" value="ENSMAMP00000057471.1"/>
    <property type="gene ID" value="ENSMAMG00000020962.2"/>
</dbReference>
<evidence type="ECO:0000313" key="6">
    <source>
        <dbReference type="Ensembl" id="ENSMAMP00000057471.1"/>
    </source>
</evidence>
<sequence length="1832" mass="209321">CPQSYEAVDPLDLEEFLMSQLQSGDSALMQELGDFPDDDLRVELVEKECRTVRHSVPEDGWPIILDVLCCPAHTFLFFHPMLFVLPHTILTLVLLYSPQVKSPTLAGLSDDSGRTLTSSDFNLRSLTPDQRVEGLLAFNSHEELDRLNQEARQGNRHPKLFALYPPPDEISENFYFDLNSEQFRNFLKPHTPHVDNSTLAKSAIFSITYPSQDIYLVIKIEKVLQQGEISDCADPYMTLRECESAKNKDKLEKLRGQAETFCQRLGRYRMPFAWATVKIIDVVSTATQDRDVPDSDTLKGGVCYIDRRAQLPRRNSERFSTTDEQLCNISAFKPATITINSIFKQGMTDVCIWFILFLSGYIKLDMSPVHDTPVACLSTELIPLIPVPEKNTRTIKEVLEFPSSEVYVPHNIYRNLLYVYPQRLNFVNRLTSARNITIKIQFMSGEDPRCSLPVILGKSSGPELLQEVYTPVTYHNKSPDFYEEVKLFLPAQLTERHHLLFTFYHISCQQKQNQSGSCETLIGYSWLPILNNDRLQTGQFCLPILLERLPINYSLHTPEVPPVKWMESHKGLFNLEVQAVSSVHTQDNHLERFFTLCHALEGGATFPLRVREEKIPENKLEHELKLSIISLSSSSLEPLVLFLHLVLDKLFTLIMQPMVIAGQTANLAQIAFESVVSIVNSLHNSQELVRDQQGRNSLLATYLYWVFRLPDPPRDIHNAGSDTFHEELALQMVVSTGVCRENAYKYAWFFFELLVKSMAQHVSQLDKRSVPRRCRFSDRFKDDISTIVSVVTAEIGTILEVEQAEKVNISLAFFLYDLLSLMDRGFVFQLVKNYCNQMSAKSVSMPTLISMRLEFLRILCSHEHYLNLSLFFSSPASAPASPCPSISSQSSGSCSFQEQQRILGLFELSQEFKQQHYLTGLLLTELSAALDMESEGKAINAIYSLLCAHDLDHRCAKPEVRAKVAALYLPLVGIIIDSTNYLDFTVSDTRGGKNKTGGPEDDLQNVPPINQSVAMAIAGNPFNTLGRNVLVQGKSTATLAADTSRHLLVCFLWVMKNADKSLIQRWTVDMPPSQLNKLLELLTICVSCFEYRVSLTQALQKSQQAKMQLEEALLRGMGARGEMMKRVGGRMDRTMGQRENLRWRKDLTQWRQTNDRQDKTKAELDQEAVISGNLATETNLIVLDLLETIVQAVPLAECKDNVVGGVLKVLLHSLTCNQSTTFLSHTFSTLRAVVVKFGDLLFEEEAEQCADLCQKVLQYCSSPVDENRSQACATLYLIMRYSYSNASNFSRVKMQVTMSLASLVGKSSDFQEEYLRCSLRTILAYAEEDTEMQNTQLNLNSILSDTVKMREFQEDPEMLMDLMYRIAKGYQTSPDLRLTWLQNMAEKHNNRKCYTESAMCLVHAAALVAEYLSMLEDHKYLPVGSVTFQNISPNVLEESAVSDDILSPDEDGVCSGRYFTESGLVGLLEQAAELFSNGGLYEAVNEVYKVIIPILEAHRDFRKLASTHDKLQRAFDNIIQKGHKRMFGTYFRVGFYGAKFGDLDEREFIYKEPGITHLPEISHRLENFYSQCFGDDTLVMIKDSTPVDKKQLNPNKAYIQITYVEPYFDDYEMKDRLTNFEKNFNLRRFMYTTPFTKSGRPRGELQEQYKRKTILTTMHAFPYVKTRINVIQKEEFDLTPIEVAIEDMQKKTRELAVATHREQPDAKMLQMVLQGSVGATVNQGPLEVAQVFLNEIPADPKLFRHHNKLRLCFKEFIMRCGEAVEKNKHLITSDQKEYQQELKKNYNRLRESLRPMLERKIPELYKPIIRPRLENRDSFKRLSFRRPQEENS</sequence>
<evidence type="ECO:0000256" key="1">
    <source>
        <dbReference type="ARBA" id="ARBA00022553"/>
    </source>
</evidence>
<dbReference type="InterPro" id="IPR021816">
    <property type="entry name" value="DOCK_C/D_N"/>
</dbReference>
<proteinExistence type="inferred from homology"/>
<dbReference type="InterPro" id="IPR046770">
    <property type="entry name" value="DOCKER_Lobe_B"/>
</dbReference>
<evidence type="ECO:0000259" key="4">
    <source>
        <dbReference type="PROSITE" id="PS51650"/>
    </source>
</evidence>
<dbReference type="Pfam" id="PF06920">
    <property type="entry name" value="DHR-2_Lobe_A"/>
    <property type="match status" value="1"/>
</dbReference>
<dbReference type="InterPro" id="IPR035892">
    <property type="entry name" value="C2_domain_sf"/>
</dbReference>
<keyword evidence="1" id="KW-0597">Phosphoprotein</keyword>
<dbReference type="GO" id="GO:0007264">
    <property type="term" value="P:small GTPase-mediated signal transduction"/>
    <property type="evidence" value="ECO:0007669"/>
    <property type="project" value="InterPro"/>
</dbReference>
<dbReference type="Pfam" id="PF14429">
    <property type="entry name" value="DOCK-C2"/>
    <property type="match status" value="1"/>
</dbReference>
<dbReference type="PROSITE" id="PS51650">
    <property type="entry name" value="C2_DOCK"/>
    <property type="match status" value="1"/>
</dbReference>
<reference evidence="6" key="1">
    <citation type="submission" date="2025-08" db="UniProtKB">
        <authorList>
            <consortium name="Ensembl"/>
        </authorList>
    </citation>
    <scope>IDENTIFICATION</scope>
</reference>
<dbReference type="InterPro" id="IPR046769">
    <property type="entry name" value="DOCKER_Lobe_A"/>
</dbReference>
<dbReference type="Proteomes" id="UP000261640">
    <property type="component" value="Unplaced"/>
</dbReference>
<dbReference type="PANTHER" id="PTHR23317:SF74">
    <property type="entry name" value="DEDICATOR OF CYTOKINESIS PROTEIN 8"/>
    <property type="match status" value="1"/>
</dbReference>
<dbReference type="InterPro" id="IPR027357">
    <property type="entry name" value="DOCKER_dom"/>
</dbReference>
<dbReference type="Pfam" id="PF20422">
    <property type="entry name" value="DHR-2_Lobe_B"/>
    <property type="match status" value="1"/>
</dbReference>
<dbReference type="InterPro" id="IPR026791">
    <property type="entry name" value="DOCK"/>
</dbReference>
<protein>
    <submittedName>
        <fullName evidence="6">Dedicator of cytokinesis 8</fullName>
    </submittedName>
</protein>
<dbReference type="CDD" id="cd08696">
    <property type="entry name" value="C2_Dock-C"/>
    <property type="match status" value="1"/>
</dbReference>
<dbReference type="Gene3D" id="1.20.58.740">
    <property type="match status" value="1"/>
</dbReference>
<dbReference type="Pfam" id="PF20421">
    <property type="entry name" value="DHR-2_Lobe_C"/>
    <property type="match status" value="1"/>
</dbReference>
<dbReference type="SUPFAM" id="SSF48371">
    <property type="entry name" value="ARM repeat"/>
    <property type="match status" value="1"/>
</dbReference>
<evidence type="ECO:0000256" key="3">
    <source>
        <dbReference type="PROSITE-ProRule" id="PRU00983"/>
    </source>
</evidence>
<dbReference type="PANTHER" id="PTHR23317">
    <property type="entry name" value="DEDICATOR OF CYTOKINESIS DOCK"/>
    <property type="match status" value="1"/>
</dbReference>
<reference evidence="6" key="2">
    <citation type="submission" date="2025-09" db="UniProtKB">
        <authorList>
            <consortium name="Ensembl"/>
        </authorList>
    </citation>
    <scope>IDENTIFICATION</scope>
</reference>
<dbReference type="InterPro" id="IPR043161">
    <property type="entry name" value="DOCK_C_lobe_A"/>
</dbReference>
<organism evidence="6 7">
    <name type="scientific">Mastacembelus armatus</name>
    <name type="common">zig-zag eel</name>
    <dbReference type="NCBI Taxonomy" id="205130"/>
    <lineage>
        <taxon>Eukaryota</taxon>
        <taxon>Metazoa</taxon>
        <taxon>Chordata</taxon>
        <taxon>Craniata</taxon>
        <taxon>Vertebrata</taxon>
        <taxon>Euteleostomi</taxon>
        <taxon>Actinopterygii</taxon>
        <taxon>Neopterygii</taxon>
        <taxon>Teleostei</taxon>
        <taxon>Neoteleostei</taxon>
        <taxon>Acanthomorphata</taxon>
        <taxon>Anabantaria</taxon>
        <taxon>Synbranchiformes</taxon>
        <taxon>Mastacembelidae</taxon>
        <taxon>Mastacembelus</taxon>
    </lineage>
</organism>
<dbReference type="Gene3D" id="1.25.40.410">
    <property type="match status" value="1"/>
</dbReference>
<dbReference type="InterPro" id="IPR037808">
    <property type="entry name" value="C2_Dock-C"/>
</dbReference>
<dbReference type="GeneTree" id="ENSGT00940000155876"/>
<dbReference type="Gene3D" id="2.60.40.150">
    <property type="entry name" value="C2 domain"/>
    <property type="match status" value="1"/>
</dbReference>
<dbReference type="GO" id="GO:1903905">
    <property type="term" value="P:positive regulation of establishment of T cell polarity"/>
    <property type="evidence" value="ECO:0007669"/>
    <property type="project" value="TreeGrafter"/>
</dbReference>
<comment type="similarity">
    <text evidence="3">Belongs to the DOCK family.</text>
</comment>
<dbReference type="FunFam" id="1.25.40.410:FF:000002">
    <property type="entry name" value="Dedicator of cytokinesis protein 7"/>
    <property type="match status" value="1"/>
</dbReference>
<dbReference type="GO" id="GO:0005085">
    <property type="term" value="F:guanyl-nucleotide exchange factor activity"/>
    <property type="evidence" value="ECO:0007669"/>
    <property type="project" value="UniProtKB-KW"/>
</dbReference>
<keyword evidence="2" id="KW-0344">Guanine-nucleotide releasing factor</keyword>
<dbReference type="Pfam" id="PF11878">
    <property type="entry name" value="DOCK_C-D_N"/>
    <property type="match status" value="1"/>
</dbReference>